<evidence type="ECO:0000256" key="2">
    <source>
        <dbReference type="ARBA" id="ARBA00022517"/>
    </source>
</evidence>
<dbReference type="FunFam" id="3.30.60.190:FF:000001">
    <property type="entry name" value="box C/D snoRNA protein 1"/>
    <property type="match status" value="1"/>
</dbReference>
<evidence type="ECO:0000256" key="5">
    <source>
        <dbReference type="ARBA" id="ARBA00022771"/>
    </source>
</evidence>
<keyword evidence="17" id="KW-1185">Reference proteome</keyword>
<dbReference type="GO" id="GO:0008270">
    <property type="term" value="F:zinc ion binding"/>
    <property type="evidence" value="ECO:0007669"/>
    <property type="project" value="UniProtKB-UniRule"/>
</dbReference>
<protein>
    <recommendedName>
        <fullName evidence="11">Box C/D snoRNA protein 1</fullName>
    </recommendedName>
    <alternativeName>
        <fullName evidence="12">Zinc finger HIT domain-containing protein 6</fullName>
    </alternativeName>
</protein>
<evidence type="ECO:0000256" key="10">
    <source>
        <dbReference type="ARBA" id="ARBA00061949"/>
    </source>
</evidence>
<dbReference type="PANTHER" id="PTHR13483:SF11">
    <property type="entry name" value="ZINC FINGER HIT DOMAIN-CONTAINING PROTEIN 3"/>
    <property type="match status" value="1"/>
</dbReference>
<dbReference type="RefSeq" id="XP_040636622.1">
    <property type="nucleotide sequence ID" value="XM_040785836.1"/>
</dbReference>
<evidence type="ECO:0000256" key="3">
    <source>
        <dbReference type="ARBA" id="ARBA00022553"/>
    </source>
</evidence>
<keyword evidence="5 13" id="KW-0863">Zinc-finger</keyword>
<proteinExistence type="inferred from homology"/>
<keyword evidence="6" id="KW-0862">Zinc</keyword>
<name>A0A017S8H2_ASPRC</name>
<feature type="domain" description="HIT-type" evidence="15">
    <location>
        <begin position="15"/>
        <end position="49"/>
    </location>
</feature>
<dbReference type="GO" id="GO:0048254">
    <property type="term" value="P:snoRNA localization"/>
    <property type="evidence" value="ECO:0007669"/>
    <property type="project" value="TreeGrafter"/>
</dbReference>
<comment type="subunit">
    <text evidence="10">Interacts with FBL, SNU13, NOP58, NUFIP1, RUVBL1, RUVBL2 and TAF9. Interacts (via HIT-type zinc finger) with the RUVBL1/RUVBL2 complex in the presence of ADP.</text>
</comment>
<keyword evidence="4" id="KW-0479">Metal-binding</keyword>
<evidence type="ECO:0000256" key="6">
    <source>
        <dbReference type="ARBA" id="ARBA00022833"/>
    </source>
</evidence>
<dbReference type="InterPro" id="IPR051639">
    <property type="entry name" value="BCD1"/>
</dbReference>
<gene>
    <name evidence="16" type="ORF">EURHEDRAFT_505444</name>
</gene>
<evidence type="ECO:0000256" key="7">
    <source>
        <dbReference type="ARBA" id="ARBA00022843"/>
    </source>
</evidence>
<dbReference type="Proteomes" id="UP000019804">
    <property type="component" value="Unassembled WGS sequence"/>
</dbReference>
<dbReference type="Gene3D" id="3.30.60.190">
    <property type="match status" value="1"/>
</dbReference>
<feature type="region of interest" description="Disordered" evidence="14">
    <location>
        <begin position="200"/>
        <end position="283"/>
    </location>
</feature>
<evidence type="ECO:0000313" key="17">
    <source>
        <dbReference type="Proteomes" id="UP000019804"/>
    </source>
</evidence>
<dbReference type="PROSITE" id="PS51083">
    <property type="entry name" value="ZF_HIT"/>
    <property type="match status" value="1"/>
</dbReference>
<dbReference type="EMBL" id="KK088434">
    <property type="protein sequence ID" value="EYE92934.1"/>
    <property type="molecule type" value="Genomic_DNA"/>
</dbReference>
<evidence type="ECO:0000256" key="11">
    <source>
        <dbReference type="ARBA" id="ARBA00068630"/>
    </source>
</evidence>
<dbReference type="SUPFAM" id="SSF144232">
    <property type="entry name" value="HIT/MYND zinc finger-like"/>
    <property type="match status" value="1"/>
</dbReference>
<reference evidence="17" key="1">
    <citation type="journal article" date="2014" name="Nat. Commun.">
        <title>Genomic adaptations of the halophilic Dead Sea filamentous fungus Eurotium rubrum.</title>
        <authorList>
            <person name="Kis-Papo T."/>
            <person name="Weig A.R."/>
            <person name="Riley R."/>
            <person name="Persoh D."/>
            <person name="Salamov A."/>
            <person name="Sun H."/>
            <person name="Lipzen A."/>
            <person name="Wasser S.P."/>
            <person name="Rambold G."/>
            <person name="Grigoriev I.V."/>
            <person name="Nevo E."/>
        </authorList>
    </citation>
    <scope>NUCLEOTIDE SEQUENCE [LARGE SCALE GENOMIC DNA]</scope>
    <source>
        <strain evidence="17">CBS 135680</strain>
    </source>
</reference>
<comment type="function">
    <text evidence="8">Required for box C/D snoRNAs accumulation involved in snoRNA processing, snoRNA transport to the nucleolus and ribosome biogenesis.</text>
</comment>
<dbReference type="GO" id="GO:0000463">
    <property type="term" value="P:maturation of LSU-rRNA from tricistronic rRNA transcript (SSU-rRNA, 5.8S rRNA, LSU-rRNA)"/>
    <property type="evidence" value="ECO:0007669"/>
    <property type="project" value="TreeGrafter"/>
</dbReference>
<dbReference type="OrthoDB" id="272357at2759"/>
<dbReference type="Pfam" id="PF04438">
    <property type="entry name" value="zf-HIT"/>
    <property type="match status" value="1"/>
</dbReference>
<accession>A0A017S8H2</accession>
<keyword evidence="3" id="KW-0597">Phosphoprotein</keyword>
<evidence type="ECO:0000256" key="14">
    <source>
        <dbReference type="SAM" id="MobiDB-lite"/>
    </source>
</evidence>
<dbReference type="Pfam" id="PF25790">
    <property type="entry name" value="BCD1"/>
    <property type="match status" value="1"/>
</dbReference>
<evidence type="ECO:0000256" key="4">
    <source>
        <dbReference type="ARBA" id="ARBA00022723"/>
    </source>
</evidence>
<evidence type="ECO:0000256" key="8">
    <source>
        <dbReference type="ARBA" id="ARBA00049598"/>
    </source>
</evidence>
<feature type="region of interest" description="Disordered" evidence="14">
    <location>
        <begin position="358"/>
        <end position="386"/>
    </location>
</feature>
<dbReference type="InterPro" id="IPR007529">
    <property type="entry name" value="Znf_HIT"/>
</dbReference>
<evidence type="ECO:0000256" key="9">
    <source>
        <dbReference type="ARBA" id="ARBA00049654"/>
    </source>
</evidence>
<dbReference type="HOGENOM" id="CLU_025524_5_1_1"/>
<comment type="similarity">
    <text evidence="9">Belongs to the BCD1 family.</text>
</comment>
<dbReference type="InterPro" id="IPR057721">
    <property type="entry name" value="BCD1_alpha/beta"/>
</dbReference>
<feature type="compositionally biased region" description="Polar residues" evidence="14">
    <location>
        <begin position="242"/>
        <end position="253"/>
    </location>
</feature>
<evidence type="ECO:0000313" key="16">
    <source>
        <dbReference type="EMBL" id="EYE92934.1"/>
    </source>
</evidence>
<dbReference type="AlphaFoldDB" id="A0A017S8H2"/>
<keyword evidence="1" id="KW-1017">Isopeptide bond</keyword>
<dbReference type="GO" id="GO:0000492">
    <property type="term" value="P:box C/D snoRNP assembly"/>
    <property type="evidence" value="ECO:0007669"/>
    <property type="project" value="TreeGrafter"/>
</dbReference>
<keyword evidence="7" id="KW-0832">Ubl conjugation</keyword>
<dbReference type="GeneID" id="63700960"/>
<dbReference type="STRING" id="1388766.A0A017S8H2"/>
<dbReference type="PANTHER" id="PTHR13483">
    <property type="entry name" value="BOX C_D SNORNA PROTEIN 1-RELATED"/>
    <property type="match status" value="1"/>
</dbReference>
<evidence type="ECO:0000256" key="12">
    <source>
        <dbReference type="ARBA" id="ARBA00077531"/>
    </source>
</evidence>
<evidence type="ECO:0000256" key="13">
    <source>
        <dbReference type="PROSITE-ProRule" id="PRU00453"/>
    </source>
</evidence>
<organism evidence="16 17">
    <name type="scientific">Aspergillus ruber (strain CBS 135680)</name>
    <dbReference type="NCBI Taxonomy" id="1388766"/>
    <lineage>
        <taxon>Eukaryota</taxon>
        <taxon>Fungi</taxon>
        <taxon>Dikarya</taxon>
        <taxon>Ascomycota</taxon>
        <taxon>Pezizomycotina</taxon>
        <taxon>Eurotiomycetes</taxon>
        <taxon>Eurotiomycetidae</taxon>
        <taxon>Eurotiales</taxon>
        <taxon>Aspergillaceae</taxon>
        <taxon>Aspergillus</taxon>
        <taxon>Aspergillus subgen. Aspergillus</taxon>
    </lineage>
</organism>
<keyword evidence="2" id="KW-0690">Ribosome biogenesis</keyword>
<dbReference type="GO" id="GO:0005634">
    <property type="term" value="C:nucleus"/>
    <property type="evidence" value="ECO:0007669"/>
    <property type="project" value="TreeGrafter"/>
</dbReference>
<evidence type="ECO:0000259" key="15">
    <source>
        <dbReference type="PROSITE" id="PS51083"/>
    </source>
</evidence>
<dbReference type="CDD" id="cd23023">
    <property type="entry name" value="zf-HIT_BCD1"/>
    <property type="match status" value="1"/>
</dbReference>
<evidence type="ECO:0000256" key="1">
    <source>
        <dbReference type="ARBA" id="ARBA00022499"/>
    </source>
</evidence>
<dbReference type="GO" id="GO:0070761">
    <property type="term" value="C:pre-snoRNP complex"/>
    <property type="evidence" value="ECO:0007669"/>
    <property type="project" value="TreeGrafter"/>
</dbReference>
<feature type="region of interest" description="Disordered" evidence="14">
    <location>
        <begin position="94"/>
        <end position="116"/>
    </location>
</feature>
<sequence length="412" mass="46549">MSETPGGDPLLSELCTICHINAPKYRCPRCSTRTCSLPCSRRHKTWSQCSGVRDPAAYLRRNELATPSAFDRDFNFITGIERSIERADRDAENRGVAIDHQAEGGEVQGDGSRKRKRPNEILVKGEAGFLRGAQSSEVNVIRAPKGMTRNKLNTSRWHPKHKCLIWTMEWIAPDGEKKIRTCLESCRVVEAYNRFYPLPKEERNKDQVQDQGQPPEQAQEEQKQDNQQSQTESEPQPTTETNFQPAEQEQPVQPKQDETQPEPNETHPRPSDPSPSESQENEIIPHRDVYFYLHRPRTATKQPVLIPLPPAATFISALRKRTVLEFPTVYVLPDSPDALRSTNKENASFRLEEEYIQTEKPGEDGEIGGMDGEGTPGIDNSVSSVDLGQVDEKKVLEVLKQDLFEPDQAAEP</sequence>
<feature type="compositionally biased region" description="Low complexity" evidence="14">
    <location>
        <begin position="225"/>
        <end position="241"/>
    </location>
</feature>